<keyword evidence="8" id="KW-0732">Signal</keyword>
<name>A0A401NQJ3_SCYTO</name>
<feature type="chain" id="PRO_5019098194" description="Chloride channel CLIC-like protein 1" evidence="8">
    <location>
        <begin position="17"/>
        <end position="573"/>
    </location>
</feature>
<dbReference type="OrthoDB" id="10037397at2759"/>
<organism evidence="9 10">
    <name type="scientific">Scyliorhinus torazame</name>
    <name type="common">Cloudy catshark</name>
    <name type="synonym">Catulus torazame</name>
    <dbReference type="NCBI Taxonomy" id="75743"/>
    <lineage>
        <taxon>Eukaryota</taxon>
        <taxon>Metazoa</taxon>
        <taxon>Chordata</taxon>
        <taxon>Craniata</taxon>
        <taxon>Vertebrata</taxon>
        <taxon>Chondrichthyes</taxon>
        <taxon>Elasmobranchii</taxon>
        <taxon>Galeomorphii</taxon>
        <taxon>Galeoidea</taxon>
        <taxon>Carcharhiniformes</taxon>
        <taxon>Scyliorhinidae</taxon>
        <taxon>Scyliorhinus</taxon>
    </lineage>
</organism>
<reference evidence="9 10" key="1">
    <citation type="journal article" date="2018" name="Nat. Ecol. Evol.">
        <title>Shark genomes provide insights into elasmobranch evolution and the origin of vertebrates.</title>
        <authorList>
            <person name="Hara Y"/>
            <person name="Yamaguchi K"/>
            <person name="Onimaru K"/>
            <person name="Kadota M"/>
            <person name="Koyanagi M"/>
            <person name="Keeley SD"/>
            <person name="Tatsumi K"/>
            <person name="Tanaka K"/>
            <person name="Motone F"/>
            <person name="Kageyama Y"/>
            <person name="Nozu R"/>
            <person name="Adachi N"/>
            <person name="Nishimura O"/>
            <person name="Nakagawa R"/>
            <person name="Tanegashima C"/>
            <person name="Kiyatake I"/>
            <person name="Matsumoto R"/>
            <person name="Murakumo K"/>
            <person name="Nishida K"/>
            <person name="Terakita A"/>
            <person name="Kuratani S"/>
            <person name="Sato K"/>
            <person name="Hyodo S Kuraku.S."/>
        </authorList>
    </citation>
    <scope>NUCLEOTIDE SEQUENCE [LARGE SCALE GENOMIC DNA]</scope>
</reference>
<dbReference type="PANTHER" id="PTHR34093">
    <property type="entry name" value="CHLORIDE CHANNEL CLIC-LIKE PROTEIN 1"/>
    <property type="match status" value="1"/>
</dbReference>
<keyword evidence="10" id="KW-1185">Reference proteome</keyword>
<evidence type="ECO:0000313" key="10">
    <source>
        <dbReference type="Proteomes" id="UP000288216"/>
    </source>
</evidence>
<comment type="caution">
    <text evidence="9">The sequence shown here is derived from an EMBL/GenBank/DDBJ whole genome shotgun (WGS) entry which is preliminary data.</text>
</comment>
<keyword evidence="4 7" id="KW-0812">Transmembrane</keyword>
<evidence type="ECO:0000256" key="6">
    <source>
        <dbReference type="ARBA" id="ARBA00023136"/>
    </source>
</evidence>
<evidence type="ECO:0000256" key="4">
    <source>
        <dbReference type="ARBA" id="ARBA00022692"/>
    </source>
</evidence>
<evidence type="ECO:0000256" key="1">
    <source>
        <dbReference type="ARBA" id="ARBA00004141"/>
    </source>
</evidence>
<protein>
    <recommendedName>
        <fullName evidence="3">Chloride channel CLIC-like protein 1</fullName>
    </recommendedName>
</protein>
<proteinExistence type="inferred from homology"/>
<sequence length="573" mass="65846">MFVPWLIFEVLLVVNGQQDDVDEWIDPTDMLNYDAAAGRMRKPQETRTMESGTETLTTEDYTEGNRGKDFCPDCSTCERQLDNLQKRFEEYRKKQSVETTEIGCNPVFKRYLNKLLLETGKLGLPDDNSEVHYDAEILISKQDVTEMKKFLSGKTWKAGALDDALSKLLINFKFHDHEVWKWRFEDTFAFAKRQADFAKLQLDKPMCTGVQNMDWKGSLAEWFRRTWTLENDPCEAYYKALLVDPILEVPPTKALMLTVTSVITEPLKHIGQPIGQFFRDLLKDLPWFWQFPVTLLVILAVVAFFYSCGHAVIRYGFTRSFPNVGPQAPIAYYNAPPYRLQGPIHNSFYQREGYVDYQAGGDASHVPRIRRDEDHDAIRPGDLHHHGVEDLMNWERAGMLNNGFGDNQLRRRRVSDHNDCHCTRYTSKQLAPNNGVFATTILQTPEENTGLSVTEDNDVHQTQGIIEKCESHNFQNKKATDLPISKLGNQLEKERRAGKEEMQNNVLEELGTTDRLLDAVSQLPSGKNVIELEVIDKKNVQERKFESEISSVENVGAQAFTTLERTKEHEDFC</sequence>
<comment type="similarity">
    <text evidence="2">Belongs to the chloride channel MCLC family.</text>
</comment>
<dbReference type="Pfam" id="PF05934">
    <property type="entry name" value="MCLC"/>
    <property type="match status" value="1"/>
</dbReference>
<dbReference type="InterPro" id="IPR009231">
    <property type="entry name" value="Chloride_chnl_CLIC-like"/>
</dbReference>
<accession>A0A401NQJ3</accession>
<evidence type="ECO:0000256" key="2">
    <source>
        <dbReference type="ARBA" id="ARBA00005944"/>
    </source>
</evidence>
<evidence type="ECO:0000256" key="3">
    <source>
        <dbReference type="ARBA" id="ARBA00015571"/>
    </source>
</evidence>
<feature type="transmembrane region" description="Helical" evidence="7">
    <location>
        <begin position="287"/>
        <end position="309"/>
    </location>
</feature>
<evidence type="ECO:0000256" key="8">
    <source>
        <dbReference type="SAM" id="SignalP"/>
    </source>
</evidence>
<dbReference type="GO" id="GO:0005783">
    <property type="term" value="C:endoplasmic reticulum"/>
    <property type="evidence" value="ECO:0007669"/>
    <property type="project" value="TreeGrafter"/>
</dbReference>
<gene>
    <name evidence="9" type="ORF">scyTo_0007349</name>
</gene>
<keyword evidence="5 7" id="KW-1133">Transmembrane helix</keyword>
<evidence type="ECO:0000313" key="9">
    <source>
        <dbReference type="EMBL" id="GCB63150.1"/>
    </source>
</evidence>
<dbReference type="GO" id="GO:0005254">
    <property type="term" value="F:chloride channel activity"/>
    <property type="evidence" value="ECO:0007669"/>
    <property type="project" value="TreeGrafter"/>
</dbReference>
<comment type="subcellular location">
    <subcellularLocation>
        <location evidence="1">Membrane</location>
        <topology evidence="1">Multi-pass membrane protein</topology>
    </subcellularLocation>
</comment>
<dbReference type="PANTHER" id="PTHR34093:SF1">
    <property type="entry name" value="CHLORIDE CHANNEL CLIC-LIKE PROTEIN 1"/>
    <property type="match status" value="1"/>
</dbReference>
<evidence type="ECO:0000256" key="5">
    <source>
        <dbReference type="ARBA" id="ARBA00022989"/>
    </source>
</evidence>
<feature type="signal peptide" evidence="8">
    <location>
        <begin position="1"/>
        <end position="16"/>
    </location>
</feature>
<dbReference type="EMBL" id="BFAA01002640">
    <property type="protein sequence ID" value="GCB63150.1"/>
    <property type="molecule type" value="Genomic_DNA"/>
</dbReference>
<dbReference type="OMA" id="CERQLDN"/>
<dbReference type="AlphaFoldDB" id="A0A401NQJ3"/>
<keyword evidence="6 7" id="KW-0472">Membrane</keyword>
<dbReference type="GO" id="GO:0016020">
    <property type="term" value="C:membrane"/>
    <property type="evidence" value="ECO:0007669"/>
    <property type="project" value="UniProtKB-SubCell"/>
</dbReference>
<evidence type="ECO:0000256" key="7">
    <source>
        <dbReference type="SAM" id="Phobius"/>
    </source>
</evidence>
<dbReference type="Proteomes" id="UP000288216">
    <property type="component" value="Unassembled WGS sequence"/>
</dbReference>